<reference evidence="1 2" key="1">
    <citation type="submission" date="2018-11" db="EMBL/GenBank/DDBJ databases">
        <authorList>
            <consortium name="Pathogen Informatics"/>
        </authorList>
    </citation>
    <scope>NUCLEOTIDE SEQUENCE [LARGE SCALE GENOMIC DNA]</scope>
    <source>
        <strain>Denwood</strain>
        <strain evidence="2">Zambia</strain>
    </source>
</reference>
<proteinExistence type="predicted"/>
<dbReference type="Proteomes" id="UP000269396">
    <property type="component" value="Unassembled WGS sequence"/>
</dbReference>
<keyword evidence="2" id="KW-1185">Reference proteome</keyword>
<name>A0A183Q053_9TREM</name>
<gene>
    <name evidence="1" type="ORF">SMTD_LOCUS19989</name>
</gene>
<sequence>MLHGVQGNHMEDDYYNFHDDKNLPLPKEDGMDIQVDRYAFVHPVENVAIVALDTMMDLDHPIRNALVVRNYNAANDLDFHHTDPIVHSY</sequence>
<organism evidence="1 2">
    <name type="scientific">Schistosoma mattheei</name>
    <dbReference type="NCBI Taxonomy" id="31246"/>
    <lineage>
        <taxon>Eukaryota</taxon>
        <taxon>Metazoa</taxon>
        <taxon>Spiralia</taxon>
        <taxon>Lophotrochozoa</taxon>
        <taxon>Platyhelminthes</taxon>
        <taxon>Trematoda</taxon>
        <taxon>Digenea</taxon>
        <taxon>Strigeidida</taxon>
        <taxon>Schistosomatoidea</taxon>
        <taxon>Schistosomatidae</taxon>
        <taxon>Schistosoma</taxon>
    </lineage>
</organism>
<dbReference type="EMBL" id="UZAL01043442">
    <property type="protein sequence ID" value="VDP81321.1"/>
    <property type="molecule type" value="Genomic_DNA"/>
</dbReference>
<protein>
    <submittedName>
        <fullName evidence="1">Uncharacterized protein</fullName>
    </submittedName>
</protein>
<evidence type="ECO:0000313" key="2">
    <source>
        <dbReference type="Proteomes" id="UP000269396"/>
    </source>
</evidence>
<dbReference type="AlphaFoldDB" id="A0A183Q053"/>
<evidence type="ECO:0000313" key="1">
    <source>
        <dbReference type="EMBL" id="VDP81321.1"/>
    </source>
</evidence>
<accession>A0A183Q053</accession>